<accession>A0ABN1ZAT2</accession>
<keyword evidence="1" id="KW-0575">Peroxidase</keyword>
<evidence type="ECO:0000313" key="4">
    <source>
        <dbReference type="Proteomes" id="UP001501742"/>
    </source>
</evidence>
<dbReference type="Pfam" id="PF00561">
    <property type="entry name" value="Abhydrolase_1"/>
    <property type="match status" value="1"/>
</dbReference>
<sequence>MQTIELRDGRVVLVDDTTAGGADAEDRPTLVWHHESPHTGVLVEPLRTMAADRGLRLLAVTRPGYGGADPLPGRSVADGAQDLDQVLDALGIGRVAVFGGSGGGPHALAAAALLPDRVAALATLASPAPFVDTPAWWDGMADDGGLRAATVGREARLTWAATADFDPAQFVDTDWAALDGDWAALGQDAAAAGGPGLQGAADDDVAFVTDWGFALSAVRVPTFLVHGTRDRVVPVAHGRALAEAMPRATYEERPDDGHIAVLSTVPSVLDRLAAVLRG</sequence>
<name>A0ABN1ZAT2_9MICO</name>
<reference evidence="3 4" key="1">
    <citation type="journal article" date="2019" name="Int. J. Syst. Evol. Microbiol.">
        <title>The Global Catalogue of Microorganisms (GCM) 10K type strain sequencing project: providing services to taxonomists for standard genome sequencing and annotation.</title>
        <authorList>
            <consortium name="The Broad Institute Genomics Platform"/>
            <consortium name="The Broad Institute Genome Sequencing Center for Infectious Disease"/>
            <person name="Wu L."/>
            <person name="Ma J."/>
        </authorList>
    </citation>
    <scope>NUCLEOTIDE SEQUENCE [LARGE SCALE GENOMIC DNA]</scope>
    <source>
        <strain evidence="3 4">JCM 12140</strain>
    </source>
</reference>
<dbReference type="InterPro" id="IPR000073">
    <property type="entry name" value="AB_hydrolase_1"/>
</dbReference>
<dbReference type="SUPFAM" id="SSF53474">
    <property type="entry name" value="alpha/beta-Hydrolases"/>
    <property type="match status" value="1"/>
</dbReference>
<protein>
    <recommendedName>
        <fullName evidence="2">AB hydrolase-1 domain-containing protein</fullName>
    </recommendedName>
</protein>
<dbReference type="Gene3D" id="3.40.50.1820">
    <property type="entry name" value="alpha/beta hydrolase"/>
    <property type="match status" value="1"/>
</dbReference>
<dbReference type="PRINTS" id="PR00412">
    <property type="entry name" value="EPOXHYDRLASE"/>
</dbReference>
<keyword evidence="1" id="KW-0560">Oxidoreductase</keyword>
<dbReference type="InterPro" id="IPR029058">
    <property type="entry name" value="AB_hydrolase_fold"/>
</dbReference>
<evidence type="ECO:0000256" key="1">
    <source>
        <dbReference type="ARBA" id="ARBA00022559"/>
    </source>
</evidence>
<dbReference type="RefSeq" id="WP_204607878.1">
    <property type="nucleotide sequence ID" value="NZ_BAAAJX010000003.1"/>
</dbReference>
<keyword evidence="4" id="KW-1185">Reference proteome</keyword>
<dbReference type="PANTHER" id="PTHR43433:SF5">
    <property type="entry name" value="AB HYDROLASE-1 DOMAIN-CONTAINING PROTEIN"/>
    <property type="match status" value="1"/>
</dbReference>
<organism evidence="3 4">
    <name type="scientific">Curtobacterium herbarum</name>
    <dbReference type="NCBI Taxonomy" id="150122"/>
    <lineage>
        <taxon>Bacteria</taxon>
        <taxon>Bacillati</taxon>
        <taxon>Actinomycetota</taxon>
        <taxon>Actinomycetes</taxon>
        <taxon>Micrococcales</taxon>
        <taxon>Microbacteriaceae</taxon>
        <taxon>Curtobacterium</taxon>
    </lineage>
</organism>
<dbReference type="EMBL" id="BAAAJX010000003">
    <property type="protein sequence ID" value="GAA1492691.1"/>
    <property type="molecule type" value="Genomic_DNA"/>
</dbReference>
<dbReference type="InterPro" id="IPR050471">
    <property type="entry name" value="AB_hydrolase"/>
</dbReference>
<dbReference type="Proteomes" id="UP001501742">
    <property type="component" value="Unassembled WGS sequence"/>
</dbReference>
<evidence type="ECO:0000259" key="2">
    <source>
        <dbReference type="Pfam" id="PF00561"/>
    </source>
</evidence>
<comment type="caution">
    <text evidence="3">The sequence shown here is derived from an EMBL/GenBank/DDBJ whole genome shotgun (WGS) entry which is preliminary data.</text>
</comment>
<feature type="domain" description="AB hydrolase-1" evidence="2">
    <location>
        <begin position="51"/>
        <end position="262"/>
    </location>
</feature>
<evidence type="ECO:0000313" key="3">
    <source>
        <dbReference type="EMBL" id="GAA1492691.1"/>
    </source>
</evidence>
<dbReference type="InterPro" id="IPR000639">
    <property type="entry name" value="Epox_hydrolase-like"/>
</dbReference>
<dbReference type="PRINTS" id="PR00111">
    <property type="entry name" value="ABHYDROLASE"/>
</dbReference>
<proteinExistence type="predicted"/>
<dbReference type="PANTHER" id="PTHR43433">
    <property type="entry name" value="HYDROLASE, ALPHA/BETA FOLD FAMILY PROTEIN"/>
    <property type="match status" value="1"/>
</dbReference>
<gene>
    <name evidence="3" type="ORF">GCM10009627_10370</name>
</gene>